<evidence type="ECO:0000259" key="18">
    <source>
        <dbReference type="Pfam" id="PF00703"/>
    </source>
</evidence>
<dbReference type="FunFam" id="2.60.120.260:FF:000060">
    <property type="entry name" value="Probable beta-mannosidase"/>
    <property type="match status" value="1"/>
</dbReference>
<dbReference type="GO" id="GO:0004567">
    <property type="term" value="F:beta-mannosidase activity"/>
    <property type="evidence" value="ECO:0007669"/>
    <property type="project" value="UniProtKB-EC"/>
</dbReference>
<dbReference type="InterPro" id="IPR041447">
    <property type="entry name" value="Mannosidase_ig"/>
</dbReference>
<dbReference type="Gene3D" id="2.60.120.260">
    <property type="entry name" value="Galactose-binding domain-like"/>
    <property type="match status" value="1"/>
</dbReference>
<dbReference type="Pfam" id="PF17753">
    <property type="entry name" value="Ig_mannosidase"/>
    <property type="match status" value="1"/>
</dbReference>
<evidence type="ECO:0000256" key="7">
    <source>
        <dbReference type="ARBA" id="ARBA00022525"/>
    </source>
</evidence>
<dbReference type="EMBL" id="OV121133">
    <property type="protein sequence ID" value="CAH0550626.1"/>
    <property type="molecule type" value="Genomic_DNA"/>
</dbReference>
<evidence type="ECO:0000256" key="15">
    <source>
        <dbReference type="ARBA" id="ARBA00041069"/>
    </source>
</evidence>
<dbReference type="InterPro" id="IPR050887">
    <property type="entry name" value="Beta-mannosidase_GH2"/>
</dbReference>
<comment type="similarity">
    <text evidence="14">Belongs to the glycosyl hydrolase 2 family. Beta-mannosidase B subfamily.</text>
</comment>
<feature type="signal peptide" evidence="17">
    <location>
        <begin position="1"/>
        <end position="18"/>
    </location>
</feature>
<gene>
    <name evidence="22" type="ORF">MELIAE_LOCUS3401</name>
</gene>
<evidence type="ECO:0000259" key="19">
    <source>
        <dbReference type="Pfam" id="PF17753"/>
    </source>
</evidence>
<evidence type="ECO:0000256" key="2">
    <source>
        <dbReference type="ARBA" id="ARBA00004371"/>
    </source>
</evidence>
<dbReference type="Proteomes" id="UP001154078">
    <property type="component" value="Chromosome 2"/>
</dbReference>
<dbReference type="OrthoDB" id="2866996at2759"/>
<dbReference type="SUPFAM" id="SSF51445">
    <property type="entry name" value="(Trans)glycosidases"/>
    <property type="match status" value="1"/>
</dbReference>
<dbReference type="Pfam" id="PF00703">
    <property type="entry name" value="Glyco_hydro_2"/>
    <property type="match status" value="1"/>
</dbReference>
<evidence type="ECO:0000256" key="3">
    <source>
        <dbReference type="ARBA" id="ARBA00004613"/>
    </source>
</evidence>
<dbReference type="GO" id="GO:0005764">
    <property type="term" value="C:lysosome"/>
    <property type="evidence" value="ECO:0007669"/>
    <property type="project" value="UniProtKB-SubCell"/>
</dbReference>
<evidence type="ECO:0000256" key="13">
    <source>
        <dbReference type="ARBA" id="ARBA00033445"/>
    </source>
</evidence>
<evidence type="ECO:0000256" key="4">
    <source>
        <dbReference type="ARBA" id="ARBA00004740"/>
    </source>
</evidence>
<evidence type="ECO:0000256" key="16">
    <source>
        <dbReference type="ARBA" id="ARBA00041614"/>
    </source>
</evidence>
<evidence type="ECO:0000256" key="10">
    <source>
        <dbReference type="ARBA" id="ARBA00023180"/>
    </source>
</evidence>
<dbReference type="Gene3D" id="3.20.20.80">
    <property type="entry name" value="Glycosidases"/>
    <property type="match status" value="1"/>
</dbReference>
<keyword evidence="11" id="KW-0458">Lysosome</keyword>
<dbReference type="Pfam" id="PF22666">
    <property type="entry name" value="Glyco_hydro_2_N2"/>
    <property type="match status" value="1"/>
</dbReference>
<evidence type="ECO:0000256" key="5">
    <source>
        <dbReference type="ARBA" id="ARBA00011738"/>
    </source>
</evidence>
<protein>
    <recommendedName>
        <fullName evidence="15">Beta-mannosidase B</fullName>
        <ecNumber evidence="6">3.2.1.25</ecNumber>
    </recommendedName>
    <alternativeName>
        <fullName evidence="13">Mannanase</fullName>
    </alternativeName>
    <alternativeName>
        <fullName evidence="16">Mannanase B</fullName>
    </alternativeName>
</protein>
<keyword evidence="12" id="KW-0326">Glycosidase</keyword>
<evidence type="ECO:0000256" key="17">
    <source>
        <dbReference type="SAM" id="SignalP"/>
    </source>
</evidence>
<comment type="pathway">
    <text evidence="4">Glycan metabolism; N-glycan degradation.</text>
</comment>
<comment type="subunit">
    <text evidence="5">Homodimer.</text>
</comment>
<dbReference type="InterPro" id="IPR013783">
    <property type="entry name" value="Ig-like_fold"/>
</dbReference>
<evidence type="ECO:0000256" key="11">
    <source>
        <dbReference type="ARBA" id="ARBA00023228"/>
    </source>
</evidence>
<dbReference type="Gene3D" id="2.60.40.10">
    <property type="entry name" value="Immunoglobulins"/>
    <property type="match status" value="3"/>
</dbReference>
<evidence type="ECO:0000256" key="12">
    <source>
        <dbReference type="ARBA" id="ARBA00023295"/>
    </source>
</evidence>
<feature type="chain" id="PRO_5040503811" description="Beta-mannosidase B" evidence="17">
    <location>
        <begin position="19"/>
        <end position="892"/>
    </location>
</feature>
<feature type="domain" description="Glycoside hydrolase family 2 immunoglobulin-like beta-sandwich" evidence="18">
    <location>
        <begin position="218"/>
        <end position="324"/>
    </location>
</feature>
<dbReference type="InterPro" id="IPR054593">
    <property type="entry name" value="Beta-mannosidase-like_N2"/>
</dbReference>
<accession>A0A9P0FF39</accession>
<evidence type="ECO:0000259" key="21">
    <source>
        <dbReference type="Pfam" id="PF22666"/>
    </source>
</evidence>
<evidence type="ECO:0000259" key="20">
    <source>
        <dbReference type="Pfam" id="PF17786"/>
    </source>
</evidence>
<dbReference type="FunFam" id="3.20.20.80:FF:000035">
    <property type="entry name" value="Mannosidase beta"/>
    <property type="match status" value="1"/>
</dbReference>
<evidence type="ECO:0000256" key="8">
    <source>
        <dbReference type="ARBA" id="ARBA00022729"/>
    </source>
</evidence>
<dbReference type="AlphaFoldDB" id="A0A9P0FF39"/>
<dbReference type="Pfam" id="PF17786">
    <property type="entry name" value="Mannosidase_ig"/>
    <property type="match status" value="1"/>
</dbReference>
<keyword evidence="23" id="KW-1185">Reference proteome</keyword>
<dbReference type="EC" id="3.2.1.25" evidence="6"/>
<keyword evidence="9" id="KW-0378">Hydrolase</keyword>
<dbReference type="SUPFAM" id="SSF49303">
    <property type="entry name" value="beta-Galactosidase/glucuronidase domain"/>
    <property type="match status" value="2"/>
</dbReference>
<evidence type="ECO:0000256" key="14">
    <source>
        <dbReference type="ARBA" id="ARBA00038429"/>
    </source>
</evidence>
<dbReference type="GO" id="GO:0005576">
    <property type="term" value="C:extracellular region"/>
    <property type="evidence" value="ECO:0007669"/>
    <property type="project" value="UniProtKB-SubCell"/>
</dbReference>
<evidence type="ECO:0000313" key="22">
    <source>
        <dbReference type="EMBL" id="CAH0550626.1"/>
    </source>
</evidence>
<keyword evidence="7" id="KW-0964">Secreted</keyword>
<reference evidence="22" key="1">
    <citation type="submission" date="2021-12" db="EMBL/GenBank/DDBJ databases">
        <authorList>
            <person name="King R."/>
        </authorList>
    </citation>
    <scope>NUCLEOTIDE SEQUENCE</scope>
</reference>
<keyword evidence="10" id="KW-0325">Glycoprotein</keyword>
<dbReference type="InterPro" id="IPR006102">
    <property type="entry name" value="Ig-like_GH2"/>
</dbReference>
<evidence type="ECO:0000256" key="6">
    <source>
        <dbReference type="ARBA" id="ARBA00012754"/>
    </source>
</evidence>
<sequence>MFLKTVSVFLCLIALGKTNIVFQQWLVKNGNGSFIDLKATVPGGIYTDLMNNKIIGDIFYEYNDVNYRWVAKENWTYYTKFTVQDDFLKNEHINIVFEGLDTYADVKINNITVGKSRNMFVKYIFDIKKTLKLGLNTLEVEFRSPLEMALKLAEIQNKNYNIPPQCTPESYHGECHVNYLRKMQASFAWDWGPAFPSMGIWKDFKIRGYNKNLVEYVVADVTESNDQWIVNVDVYFTNDTEHADGDIYYELDLEFKKIEAVLQNNVTKNEYGEIVRTFSFSVNKYDTKLWWPNGYGAQQLYNLKIHYANKNMEEYVVTKRIGFRTIELVQEKIKNGLTFYFKVNNEPIFIKGANEIPIDILPEKGLNKEKIKRLLTTAYDSHMNMLRVWGGGVYESDYFYDVADELGILIWQDFMFACALYPVDEGFLTNVVDEVRHQVKRLYGHPSIALFAGNNENEAAIAQNWYQTNGNKNQFVKDYVKLYIDTIENEYNRLTNFRGLFLSSSPTNGDQSKNEGYVAKEPGSSFYGDVHYYNYVLDSFKISTYPKPRFASEYGYQSYPSFNTMLTTTKDIKNLNLSSAFMDHIQHHPVGNIEMKTLIDYQLKLPDKNHPNYTRAFIYYSQIIQAMSIKIETEHYRSLRSDLDASGQGQTMGALYWQLNDVWVAPTWSGIDYLGKWKMLQYYTMDFFAPVIVTGSVDAARNLNIYVVSDKLSELLDVTLYLEVYNWNSTELKPVNIMEKAIDSIMPSSSMTILNFQLDKYLSSIDKCQISNSLPKNNCFIHLRLKINHSNIYPENFVIPGKIKDSNIPIPNIQISYVKTIGVKKFEIVLKTDKIALFVWLESHPIKGRFSENGFIQINSTKTIYFYSDDNVTLENFKSGLYLTNLLDTHYF</sequence>
<dbReference type="InterPro" id="IPR008979">
    <property type="entry name" value="Galactose-bd-like_sf"/>
</dbReference>
<feature type="domain" description="Beta-mannosidase-like galactose-binding" evidence="21">
    <location>
        <begin position="25"/>
        <end position="202"/>
    </location>
</feature>
<evidence type="ECO:0000313" key="23">
    <source>
        <dbReference type="Proteomes" id="UP001154078"/>
    </source>
</evidence>
<dbReference type="InterPro" id="IPR017853">
    <property type="entry name" value="GH"/>
</dbReference>
<feature type="domain" description="Beta-mannosidase Ig-fold" evidence="19">
    <location>
        <begin position="811"/>
        <end position="888"/>
    </location>
</feature>
<dbReference type="PANTHER" id="PTHR43730:SF1">
    <property type="entry name" value="BETA-MANNOSIDASE"/>
    <property type="match status" value="1"/>
</dbReference>
<evidence type="ECO:0000256" key="1">
    <source>
        <dbReference type="ARBA" id="ARBA00000829"/>
    </source>
</evidence>
<feature type="domain" description="Mannosidase Ig/CBM-like" evidence="20">
    <location>
        <begin position="702"/>
        <end position="805"/>
    </location>
</feature>
<proteinExistence type="inferred from homology"/>
<organism evidence="22 23">
    <name type="scientific">Brassicogethes aeneus</name>
    <name type="common">Rape pollen beetle</name>
    <name type="synonym">Meligethes aeneus</name>
    <dbReference type="NCBI Taxonomy" id="1431903"/>
    <lineage>
        <taxon>Eukaryota</taxon>
        <taxon>Metazoa</taxon>
        <taxon>Ecdysozoa</taxon>
        <taxon>Arthropoda</taxon>
        <taxon>Hexapoda</taxon>
        <taxon>Insecta</taxon>
        <taxon>Pterygota</taxon>
        <taxon>Neoptera</taxon>
        <taxon>Endopterygota</taxon>
        <taxon>Coleoptera</taxon>
        <taxon>Polyphaga</taxon>
        <taxon>Cucujiformia</taxon>
        <taxon>Nitidulidae</taxon>
        <taxon>Meligethinae</taxon>
        <taxon>Brassicogethes</taxon>
    </lineage>
</organism>
<evidence type="ECO:0000256" key="9">
    <source>
        <dbReference type="ARBA" id="ARBA00022801"/>
    </source>
</evidence>
<name>A0A9P0FF39_BRAAE</name>
<comment type="catalytic activity">
    <reaction evidence="1">
        <text>Hydrolysis of terminal, non-reducing beta-D-mannose residues in beta-D-mannosides.</text>
        <dbReference type="EC" id="3.2.1.25"/>
    </reaction>
</comment>
<dbReference type="InterPro" id="IPR036156">
    <property type="entry name" value="Beta-gal/glucu_dom_sf"/>
</dbReference>
<dbReference type="GO" id="GO:0006516">
    <property type="term" value="P:glycoprotein catabolic process"/>
    <property type="evidence" value="ECO:0007669"/>
    <property type="project" value="TreeGrafter"/>
</dbReference>
<keyword evidence="8 17" id="KW-0732">Signal</keyword>
<dbReference type="PANTHER" id="PTHR43730">
    <property type="entry name" value="BETA-MANNOSIDASE"/>
    <property type="match status" value="1"/>
</dbReference>
<dbReference type="SUPFAM" id="SSF49785">
    <property type="entry name" value="Galactose-binding domain-like"/>
    <property type="match status" value="1"/>
</dbReference>
<comment type="subcellular location">
    <subcellularLocation>
        <location evidence="2">Lysosome</location>
    </subcellularLocation>
    <subcellularLocation>
        <location evidence="3">Secreted</location>
    </subcellularLocation>
</comment>
<dbReference type="InterPro" id="IPR041625">
    <property type="entry name" value="Beta-mannosidase_Ig"/>
</dbReference>
<dbReference type="GO" id="GO:0005975">
    <property type="term" value="P:carbohydrate metabolic process"/>
    <property type="evidence" value="ECO:0007669"/>
    <property type="project" value="InterPro"/>
</dbReference>